<protein>
    <submittedName>
        <fullName evidence="2">Uncharacterized protein</fullName>
    </submittedName>
</protein>
<gene>
    <name evidence="2" type="ORF">QCA50_007720</name>
</gene>
<comment type="caution">
    <text evidence="2">The sequence shown here is derived from an EMBL/GenBank/DDBJ whole genome shotgun (WGS) entry which is preliminary data.</text>
</comment>
<dbReference type="Proteomes" id="UP001385951">
    <property type="component" value="Unassembled WGS sequence"/>
</dbReference>
<feature type="region of interest" description="Disordered" evidence="1">
    <location>
        <begin position="56"/>
        <end position="83"/>
    </location>
</feature>
<feature type="compositionally biased region" description="Basic and acidic residues" evidence="1">
    <location>
        <begin position="57"/>
        <end position="72"/>
    </location>
</feature>
<dbReference type="AlphaFoldDB" id="A0AAW0GCG3"/>
<proteinExistence type="predicted"/>
<evidence type="ECO:0000313" key="2">
    <source>
        <dbReference type="EMBL" id="KAK7689029.1"/>
    </source>
</evidence>
<keyword evidence="3" id="KW-1185">Reference proteome</keyword>
<organism evidence="2 3">
    <name type="scientific">Cerrena zonata</name>
    <dbReference type="NCBI Taxonomy" id="2478898"/>
    <lineage>
        <taxon>Eukaryota</taxon>
        <taxon>Fungi</taxon>
        <taxon>Dikarya</taxon>
        <taxon>Basidiomycota</taxon>
        <taxon>Agaricomycotina</taxon>
        <taxon>Agaricomycetes</taxon>
        <taxon>Polyporales</taxon>
        <taxon>Cerrenaceae</taxon>
        <taxon>Cerrena</taxon>
    </lineage>
</organism>
<accession>A0AAW0GCG3</accession>
<name>A0AAW0GCG3_9APHY</name>
<evidence type="ECO:0000313" key="3">
    <source>
        <dbReference type="Proteomes" id="UP001385951"/>
    </source>
</evidence>
<evidence type="ECO:0000256" key="1">
    <source>
        <dbReference type="SAM" id="MobiDB-lite"/>
    </source>
</evidence>
<reference evidence="2 3" key="1">
    <citation type="submission" date="2022-09" db="EMBL/GenBank/DDBJ databases">
        <authorList>
            <person name="Palmer J.M."/>
        </authorList>
    </citation>
    <scope>NUCLEOTIDE SEQUENCE [LARGE SCALE GENOMIC DNA]</scope>
    <source>
        <strain evidence="2 3">DSM 7382</strain>
    </source>
</reference>
<sequence length="124" mass="13863">MSAHQLMACAVSKTLYLVHSPPQRRYKLLTQGDGWVSRKQTLVEEENKVPEMVVVENGKEGSLKVPKTDERSSSQPSIRGPTCSVEVSSAKRDFILWHNIGKAYRHVVGCPKGVQSNDNREEEA</sequence>
<dbReference type="EMBL" id="JASBNA010000009">
    <property type="protein sequence ID" value="KAK7689029.1"/>
    <property type="molecule type" value="Genomic_DNA"/>
</dbReference>